<feature type="domain" description="RNase H type-1" evidence="2">
    <location>
        <begin position="86"/>
        <end position="142"/>
    </location>
</feature>
<feature type="transmembrane region" description="Helical" evidence="1">
    <location>
        <begin position="51"/>
        <end position="73"/>
    </location>
</feature>
<dbReference type="Pfam" id="PF13456">
    <property type="entry name" value="RVT_3"/>
    <property type="match status" value="1"/>
</dbReference>
<name>A0ABR1ZKT4_9ROSI</name>
<gene>
    <name evidence="3" type="ORF">V6N11_031056</name>
</gene>
<evidence type="ECO:0000259" key="2">
    <source>
        <dbReference type="Pfam" id="PF13456"/>
    </source>
</evidence>
<feature type="transmembrane region" description="Helical" evidence="1">
    <location>
        <begin position="6"/>
        <end position="30"/>
    </location>
</feature>
<organism evidence="3 4">
    <name type="scientific">Hibiscus sabdariffa</name>
    <name type="common">roselle</name>
    <dbReference type="NCBI Taxonomy" id="183260"/>
    <lineage>
        <taxon>Eukaryota</taxon>
        <taxon>Viridiplantae</taxon>
        <taxon>Streptophyta</taxon>
        <taxon>Embryophyta</taxon>
        <taxon>Tracheophyta</taxon>
        <taxon>Spermatophyta</taxon>
        <taxon>Magnoliopsida</taxon>
        <taxon>eudicotyledons</taxon>
        <taxon>Gunneridae</taxon>
        <taxon>Pentapetalae</taxon>
        <taxon>rosids</taxon>
        <taxon>malvids</taxon>
        <taxon>Malvales</taxon>
        <taxon>Malvaceae</taxon>
        <taxon>Malvoideae</taxon>
        <taxon>Hibiscus</taxon>
    </lineage>
</organism>
<dbReference type="InterPro" id="IPR002156">
    <property type="entry name" value="RNaseH_domain"/>
</dbReference>
<keyword evidence="1" id="KW-0472">Membrane</keyword>
<evidence type="ECO:0000313" key="4">
    <source>
        <dbReference type="Proteomes" id="UP001396334"/>
    </source>
</evidence>
<proteinExistence type="predicted"/>
<keyword evidence="1" id="KW-1133">Transmembrane helix</keyword>
<keyword evidence="4" id="KW-1185">Reference proteome</keyword>
<reference evidence="3 4" key="1">
    <citation type="journal article" date="2024" name="G3 (Bethesda)">
        <title>Genome assembly of Hibiscus sabdariffa L. provides insights into metabolisms of medicinal natural products.</title>
        <authorList>
            <person name="Kim T."/>
        </authorList>
    </citation>
    <scope>NUCLEOTIDE SEQUENCE [LARGE SCALE GENOMIC DNA]</scope>
    <source>
        <strain evidence="3">TK-2024</strain>
        <tissue evidence="3">Old leaves</tissue>
    </source>
</reference>
<dbReference type="EMBL" id="JBBPBN010000937">
    <property type="protein sequence ID" value="KAK8481205.1"/>
    <property type="molecule type" value="Genomic_DNA"/>
</dbReference>
<evidence type="ECO:0000256" key="1">
    <source>
        <dbReference type="SAM" id="Phobius"/>
    </source>
</evidence>
<evidence type="ECO:0000313" key="3">
    <source>
        <dbReference type="EMBL" id="KAK8481205.1"/>
    </source>
</evidence>
<comment type="caution">
    <text evidence="3">The sequence shown here is derived from an EMBL/GenBank/DDBJ whole genome shotgun (WGS) entry which is preliminary data.</text>
</comment>
<sequence>MASFLMVSVFLCLTSIGLVLYGLLTLLPLFRMWPWQIMRLLILYNGLRFHMIGLVLTQMLRFLYQIILGRLVVCLVNRLANGYVAIVQSDSSVAIRMILDPIAASISSSLVRRIFSLQNRPWSLHFLWIPREMNMVVDGLSKLTSVHDFHLQTFDDVPKSLRPLLVRDRDGPSYCRRC</sequence>
<protein>
    <recommendedName>
        <fullName evidence="2">RNase H type-1 domain-containing protein</fullName>
    </recommendedName>
</protein>
<keyword evidence="1" id="KW-0812">Transmembrane</keyword>
<accession>A0ABR1ZKT4</accession>
<dbReference type="Proteomes" id="UP001396334">
    <property type="component" value="Unassembled WGS sequence"/>
</dbReference>